<organism evidence="1 2">
    <name type="scientific">Candidozyma pseudohaemuli</name>
    <dbReference type="NCBI Taxonomy" id="418784"/>
    <lineage>
        <taxon>Eukaryota</taxon>
        <taxon>Fungi</taxon>
        <taxon>Dikarya</taxon>
        <taxon>Ascomycota</taxon>
        <taxon>Saccharomycotina</taxon>
        <taxon>Pichiomycetes</taxon>
        <taxon>Metschnikowiaceae</taxon>
        <taxon>Candidozyma</taxon>
    </lineage>
</organism>
<dbReference type="RefSeq" id="XP_024712038.1">
    <property type="nucleotide sequence ID" value="XM_024859889.1"/>
</dbReference>
<dbReference type="EMBL" id="PYFQ01000015">
    <property type="protein sequence ID" value="PSK35533.1"/>
    <property type="molecule type" value="Genomic_DNA"/>
</dbReference>
<proteinExistence type="predicted"/>
<dbReference type="GeneID" id="36567957"/>
<gene>
    <name evidence="1" type="ORF">C7M61_004570</name>
</gene>
<reference evidence="1 2" key="1">
    <citation type="submission" date="2018-03" db="EMBL/GenBank/DDBJ databases">
        <title>Candida pseudohaemulonii genome assembly and annotation.</title>
        <authorList>
            <person name="Munoz J.F."/>
            <person name="Gade L.G."/>
            <person name="Chow N.A."/>
            <person name="Litvintseva A.P."/>
            <person name="Loparev V.N."/>
            <person name="Cuomo C.A."/>
        </authorList>
    </citation>
    <scope>NUCLEOTIDE SEQUENCE [LARGE SCALE GENOMIC DNA]</scope>
    <source>
        <strain evidence="1 2">B12108</strain>
    </source>
</reference>
<dbReference type="VEuPathDB" id="FungiDB:C7M61_004570"/>
<comment type="caution">
    <text evidence="1">The sequence shown here is derived from an EMBL/GenBank/DDBJ whole genome shotgun (WGS) entry which is preliminary data.</text>
</comment>
<dbReference type="Proteomes" id="UP000241107">
    <property type="component" value="Unassembled WGS sequence"/>
</dbReference>
<sequence length="182" mass="21590">MPPKRKYSQQSRARKERKVCDDLAVDDGFYIDGKECITANPLVKLQQELDWIAMSVTVVQLHYNKFKWKMSDSSIPRDEVVMDCQGVCVDLFLVFKKTLTLSEKYEDTAVVKQLQALSRDAVELEGPIRRFKKYIETQDEDFEKESIHDFKTILDAFMFRVNIIKRRILLDYWFLEPRSMLY</sequence>
<protein>
    <submittedName>
        <fullName evidence="1">Uncharacterized protein</fullName>
    </submittedName>
</protein>
<keyword evidence="2" id="KW-1185">Reference proteome</keyword>
<accession>A0A2P7YHV2</accession>
<dbReference type="AlphaFoldDB" id="A0A2P7YHV2"/>
<name>A0A2P7YHV2_9ASCO</name>
<evidence type="ECO:0000313" key="1">
    <source>
        <dbReference type="EMBL" id="PSK35533.1"/>
    </source>
</evidence>
<evidence type="ECO:0000313" key="2">
    <source>
        <dbReference type="Proteomes" id="UP000241107"/>
    </source>
</evidence>